<dbReference type="RefSeq" id="WP_256505697.1">
    <property type="nucleotide sequence ID" value="NZ_CP101740.1"/>
</dbReference>
<dbReference type="InterPro" id="IPR009394">
    <property type="entry name" value="MmcB-like"/>
</dbReference>
<proteinExistence type="predicted"/>
<dbReference type="Proteomes" id="UP001058533">
    <property type="component" value="Chromosome"/>
</dbReference>
<gene>
    <name evidence="1" type="ORF">NMP03_12190</name>
</gene>
<sequence length="161" mass="17319">MMLAPAVPLSPCAADVVRGVSRMLLRHDCVAIAEVPLAGGRRADLMAIDANGGIVIVEIKVSRADLLGDGKWTDYLGHCDRFFWAVPEGFDTAPLEREAFLPERAGVIVADRYDAAILREARTHPLAAATRRKCTLAFARRAARRVMGLVDPDTVGLAAGL</sequence>
<dbReference type="PIRSF" id="PIRSF031796">
    <property type="entry name" value="UPC031796"/>
    <property type="match status" value="1"/>
</dbReference>
<organism evidence="1 2">
    <name type="scientific">Sphingomonas qomolangmaensis</name>
    <dbReference type="NCBI Taxonomy" id="2918765"/>
    <lineage>
        <taxon>Bacteria</taxon>
        <taxon>Pseudomonadati</taxon>
        <taxon>Pseudomonadota</taxon>
        <taxon>Alphaproteobacteria</taxon>
        <taxon>Sphingomonadales</taxon>
        <taxon>Sphingomonadaceae</taxon>
        <taxon>Sphingomonas</taxon>
    </lineage>
</organism>
<protein>
    <submittedName>
        <fullName evidence="1">MmcB family DNA repair protein</fullName>
    </submittedName>
</protein>
<reference evidence="1" key="1">
    <citation type="submission" date="2022-07" db="EMBL/GenBank/DDBJ databases">
        <title>Sphingomonas sp. nov., a novel bacterium isolated from the north slope of the Mount Everest.</title>
        <authorList>
            <person name="Cui X."/>
            <person name="Liu Y."/>
        </authorList>
    </citation>
    <scope>NUCLEOTIDE SEQUENCE</scope>
    <source>
        <strain evidence="1">S5-59</strain>
    </source>
</reference>
<keyword evidence="2" id="KW-1185">Reference proteome</keyword>
<evidence type="ECO:0000313" key="1">
    <source>
        <dbReference type="EMBL" id="UUL81945.1"/>
    </source>
</evidence>
<evidence type="ECO:0000313" key="2">
    <source>
        <dbReference type="Proteomes" id="UP001058533"/>
    </source>
</evidence>
<name>A0ABY5L872_9SPHN</name>
<dbReference type="EMBL" id="CP101740">
    <property type="protein sequence ID" value="UUL81945.1"/>
    <property type="molecule type" value="Genomic_DNA"/>
</dbReference>
<dbReference type="Gene3D" id="3.40.1350.10">
    <property type="match status" value="1"/>
</dbReference>
<dbReference type="Pfam" id="PF06319">
    <property type="entry name" value="MmcB-like"/>
    <property type="match status" value="1"/>
</dbReference>
<dbReference type="InterPro" id="IPR011856">
    <property type="entry name" value="tRNA_endonuc-like_dom_sf"/>
</dbReference>
<accession>A0ABY5L872</accession>